<dbReference type="GO" id="GO:0016746">
    <property type="term" value="F:acyltransferase activity"/>
    <property type="evidence" value="ECO:0007669"/>
    <property type="project" value="UniProtKB-KW"/>
</dbReference>
<evidence type="ECO:0000256" key="5">
    <source>
        <dbReference type="ARBA" id="ARBA00023136"/>
    </source>
</evidence>
<reference evidence="8 9" key="1">
    <citation type="journal article" date="2015" name="Proc. Natl. Acad. Sci. U.S.A.">
        <title>The resurrection genome of Boea hygrometrica: A blueprint for survival of dehydration.</title>
        <authorList>
            <person name="Xiao L."/>
            <person name="Yang G."/>
            <person name="Zhang L."/>
            <person name="Yang X."/>
            <person name="Zhao S."/>
            <person name="Ji Z."/>
            <person name="Zhou Q."/>
            <person name="Hu M."/>
            <person name="Wang Y."/>
            <person name="Chen M."/>
            <person name="Xu Y."/>
            <person name="Jin H."/>
            <person name="Xiao X."/>
            <person name="Hu G."/>
            <person name="Bao F."/>
            <person name="Hu Y."/>
            <person name="Wan P."/>
            <person name="Li L."/>
            <person name="Deng X."/>
            <person name="Kuang T."/>
            <person name="Xiang C."/>
            <person name="Zhu J.K."/>
            <person name="Oliver M.J."/>
            <person name="He Y."/>
        </authorList>
    </citation>
    <scope>NUCLEOTIDE SEQUENCE [LARGE SCALE GENOMIC DNA]</scope>
    <source>
        <strain evidence="9">cv. XS01</strain>
    </source>
</reference>
<gene>
    <name evidence="8" type="ORF">F511_04037</name>
</gene>
<feature type="transmembrane region" description="Helical" evidence="7">
    <location>
        <begin position="633"/>
        <end position="653"/>
    </location>
</feature>
<dbReference type="GO" id="GO:0016020">
    <property type="term" value="C:membrane"/>
    <property type="evidence" value="ECO:0007669"/>
    <property type="project" value="UniProtKB-SubCell"/>
</dbReference>
<organism evidence="8 9">
    <name type="scientific">Dorcoceras hygrometricum</name>
    <dbReference type="NCBI Taxonomy" id="472368"/>
    <lineage>
        <taxon>Eukaryota</taxon>
        <taxon>Viridiplantae</taxon>
        <taxon>Streptophyta</taxon>
        <taxon>Embryophyta</taxon>
        <taxon>Tracheophyta</taxon>
        <taxon>Spermatophyta</taxon>
        <taxon>Magnoliopsida</taxon>
        <taxon>eudicotyledons</taxon>
        <taxon>Gunneridae</taxon>
        <taxon>Pentapetalae</taxon>
        <taxon>asterids</taxon>
        <taxon>lamiids</taxon>
        <taxon>Lamiales</taxon>
        <taxon>Gesneriaceae</taxon>
        <taxon>Didymocarpoideae</taxon>
        <taxon>Trichosporeae</taxon>
        <taxon>Loxocarpinae</taxon>
        <taxon>Dorcoceras</taxon>
    </lineage>
</organism>
<dbReference type="GO" id="GO:0019432">
    <property type="term" value="P:triglyceride biosynthetic process"/>
    <property type="evidence" value="ECO:0007669"/>
    <property type="project" value="TreeGrafter"/>
</dbReference>
<dbReference type="CDD" id="cd22162">
    <property type="entry name" value="F-box_AtSKIP3-like"/>
    <property type="match status" value="1"/>
</dbReference>
<evidence type="ECO:0000313" key="8">
    <source>
        <dbReference type="EMBL" id="KZV45299.1"/>
    </source>
</evidence>
<dbReference type="AlphaFoldDB" id="A0A2Z7CKS2"/>
<evidence type="ECO:0000256" key="1">
    <source>
        <dbReference type="ARBA" id="ARBA00004141"/>
    </source>
</evidence>
<dbReference type="PANTHER" id="PTHR13906:SF4">
    <property type="entry name" value="LYSOPHOSPHOLIPID ACYLTRANSFERASE 6"/>
    <property type="match status" value="1"/>
</dbReference>
<keyword evidence="4 7" id="KW-1133">Transmembrane helix</keyword>
<dbReference type="Proteomes" id="UP000250235">
    <property type="component" value="Unassembled WGS sequence"/>
</dbReference>
<feature type="transmembrane region" description="Helical" evidence="7">
    <location>
        <begin position="665"/>
        <end position="688"/>
    </location>
</feature>
<feature type="transmembrane region" description="Helical" evidence="7">
    <location>
        <begin position="533"/>
        <end position="554"/>
    </location>
</feature>
<dbReference type="GO" id="GO:0008654">
    <property type="term" value="P:phospholipid biosynthetic process"/>
    <property type="evidence" value="ECO:0007669"/>
    <property type="project" value="TreeGrafter"/>
</dbReference>
<feature type="transmembrane region" description="Helical" evidence="7">
    <location>
        <begin position="700"/>
        <end position="718"/>
    </location>
</feature>
<dbReference type="GO" id="GO:0005783">
    <property type="term" value="C:endoplasmic reticulum"/>
    <property type="evidence" value="ECO:0007669"/>
    <property type="project" value="TreeGrafter"/>
</dbReference>
<dbReference type="PANTHER" id="PTHR13906">
    <property type="entry name" value="PORCUPINE"/>
    <property type="match status" value="1"/>
</dbReference>
<comment type="subcellular location">
    <subcellularLocation>
        <location evidence="1">Membrane</location>
        <topology evidence="1">Multi-pass membrane protein</topology>
    </subcellularLocation>
</comment>
<keyword evidence="2 8" id="KW-0808">Transferase</keyword>
<dbReference type="InterPro" id="IPR049941">
    <property type="entry name" value="LPLAT_7/PORCN-like"/>
</dbReference>
<evidence type="ECO:0000256" key="7">
    <source>
        <dbReference type="SAM" id="Phobius"/>
    </source>
</evidence>
<protein>
    <submittedName>
        <fullName evidence="8">Lysophospholipid acyltransferase 1-like</fullName>
    </submittedName>
</protein>
<dbReference type="InterPro" id="IPR025886">
    <property type="entry name" value="PP2-like"/>
</dbReference>
<keyword evidence="9" id="KW-1185">Reference proteome</keyword>
<evidence type="ECO:0000313" key="9">
    <source>
        <dbReference type="Proteomes" id="UP000250235"/>
    </source>
</evidence>
<keyword evidence="3 7" id="KW-0812">Transmembrane</keyword>
<dbReference type="Pfam" id="PF14299">
    <property type="entry name" value="PP2"/>
    <property type="match status" value="1"/>
</dbReference>
<evidence type="ECO:0000256" key="6">
    <source>
        <dbReference type="ARBA" id="ARBA00023315"/>
    </source>
</evidence>
<dbReference type="SUPFAM" id="SSF81383">
    <property type="entry name" value="F-box domain"/>
    <property type="match status" value="1"/>
</dbReference>
<dbReference type="GO" id="GO:0030258">
    <property type="term" value="P:lipid modification"/>
    <property type="evidence" value="ECO:0007669"/>
    <property type="project" value="TreeGrafter"/>
</dbReference>
<dbReference type="Pfam" id="PF03062">
    <property type="entry name" value="MBOAT"/>
    <property type="match status" value="1"/>
</dbReference>
<evidence type="ECO:0000256" key="2">
    <source>
        <dbReference type="ARBA" id="ARBA00022679"/>
    </source>
</evidence>
<dbReference type="EMBL" id="KQ996399">
    <property type="protein sequence ID" value="KZV45299.1"/>
    <property type="molecule type" value="Genomic_DNA"/>
</dbReference>
<feature type="transmembrane region" description="Helical" evidence="7">
    <location>
        <begin position="476"/>
        <end position="496"/>
    </location>
</feature>
<keyword evidence="6 8" id="KW-0012">Acyltransferase</keyword>
<evidence type="ECO:0000256" key="3">
    <source>
        <dbReference type="ARBA" id="ARBA00022692"/>
    </source>
</evidence>
<accession>A0A2Z7CKS2</accession>
<name>A0A2Z7CKS2_9LAMI</name>
<proteinExistence type="predicted"/>
<keyword evidence="5 7" id="KW-0472">Membrane</keyword>
<evidence type="ECO:0000256" key="4">
    <source>
        <dbReference type="ARBA" id="ARBA00022989"/>
    </source>
</evidence>
<dbReference type="OrthoDB" id="286734at2759"/>
<sequence length="732" mass="83548">MGLCLSIFSRRGSSAVRFPPRPGLGDLPESCVASVLLYLDPPQICQLAMLNRAMRLASYADFVWESKLPLNYEDVVARVFDKDDALCRNLCKRDIYSMLCRPNSFDAGTKKVWLDKTIGRTCISIPSNELTITGIDDRRYWTRIPTQESRFSSVAYLQQIWWFQVDGELDFPFPTGSYSLFFRVHLGRTHRRFGRRVCNSEHVHGWDKKPVRFQVSTWDGQQATKQCYLKEPGKWKHYHAGNFVVVGSREFRKQIEPTNGAAGDGTLGGDDRSLCACSTILAVLCGHHPGQLLPPIRPRRTFGAPPLCRPIRGGSLIPLVWIFIELAFSGADAFRLRLDGALPKVLRDYYLFHRLRLPHWMLTVLFGFRSHIYYMSGDAWKEGGIDATGSLMVITLKVISCAINYNDGLLKDEDLRDTQRKNRLLKLPSLLEYFGYCLCCGSHFAGPVYEMEAYIEWIERKGIWKPTEKGSPPSPYLATLRAVLQAAVCMGLYLYLVPRFPLSRFAEPVYEEYGFWKRLSYQYMSGFTARWKYYFIWSISEASIILSGLGFSGWTDSNPPKPRWNRAINVDIVGVELAKSAVQIPSAWNIQVSTWLRHYVYDRLVQKGKKPGFFQLLATQTVSAVWHGLYPGYMIFFVQSALMIAGSRVIYRWQQANKTSILRHVLVLMNFAYTLLVLNYSCVGFMVLSLHETLSAFRSVYFVGTIVPIVVLLLGNIIKPARPARSKARKDE</sequence>
<dbReference type="InterPro" id="IPR036047">
    <property type="entry name" value="F-box-like_dom_sf"/>
</dbReference>
<dbReference type="InterPro" id="IPR004299">
    <property type="entry name" value="MBOAT_fam"/>
</dbReference>